<dbReference type="OrthoDB" id="8614100at2759"/>
<feature type="compositionally biased region" description="Low complexity" evidence="1">
    <location>
        <begin position="14"/>
        <end position="28"/>
    </location>
</feature>
<comment type="caution">
    <text evidence="2">The sequence shown here is derived from an EMBL/GenBank/DDBJ whole genome shotgun (WGS) entry which is preliminary data.</text>
</comment>
<feature type="compositionally biased region" description="Pro residues" evidence="1">
    <location>
        <begin position="246"/>
        <end position="257"/>
    </location>
</feature>
<dbReference type="Proteomes" id="UP000314294">
    <property type="component" value="Unassembled WGS sequence"/>
</dbReference>
<name>A0A4Z2JAM9_9TELE</name>
<dbReference type="AlphaFoldDB" id="A0A4Z2JAM9"/>
<keyword evidence="3" id="KW-1185">Reference proteome</keyword>
<dbReference type="EMBL" id="SRLO01000015">
    <property type="protein sequence ID" value="TNN86452.1"/>
    <property type="molecule type" value="Genomic_DNA"/>
</dbReference>
<sequence length="257" mass="28672">MHHHHQMQKPGWPSTSNSENTNGNWNNTMDASQYPGYPSQYWYPQSHPTGHYANSYPSGSDVQPQYNQQVIQMATVSTPHRKVNIQQAVSTHPTLSTALTLRDRLQVLILTRFVLRSRAAGRLGSHTLNIITILVHTVKGFLDILLGHTLTTVKVVMQCLQPPHTPLASLSTQTLRPMLGGTLVHMHPHSRNGRQVSSLHKTTTEILSAHHILQHGQGLEVVLLPRTNPRSNSTNVLHKWDLNPGQPHPSIPPSLLK</sequence>
<reference evidence="2 3" key="1">
    <citation type="submission" date="2019-03" db="EMBL/GenBank/DDBJ databases">
        <title>First draft genome of Liparis tanakae, snailfish: a comprehensive survey of snailfish specific genes.</title>
        <authorList>
            <person name="Kim W."/>
            <person name="Song I."/>
            <person name="Jeong J.-H."/>
            <person name="Kim D."/>
            <person name="Kim S."/>
            <person name="Ryu S."/>
            <person name="Song J.Y."/>
            <person name="Lee S.K."/>
        </authorList>
    </citation>
    <scope>NUCLEOTIDE SEQUENCE [LARGE SCALE GENOMIC DNA]</scope>
    <source>
        <tissue evidence="2">Muscle</tissue>
    </source>
</reference>
<evidence type="ECO:0000313" key="2">
    <source>
        <dbReference type="EMBL" id="TNN86452.1"/>
    </source>
</evidence>
<protein>
    <submittedName>
        <fullName evidence="2">Uncharacterized protein</fullName>
    </submittedName>
</protein>
<gene>
    <name evidence="2" type="ORF">EYF80_003222</name>
</gene>
<proteinExistence type="predicted"/>
<feature type="region of interest" description="Disordered" evidence="1">
    <location>
        <begin position="234"/>
        <end position="257"/>
    </location>
</feature>
<evidence type="ECO:0000313" key="3">
    <source>
        <dbReference type="Proteomes" id="UP000314294"/>
    </source>
</evidence>
<organism evidence="2 3">
    <name type="scientific">Liparis tanakae</name>
    <name type="common">Tanaka's snailfish</name>
    <dbReference type="NCBI Taxonomy" id="230148"/>
    <lineage>
        <taxon>Eukaryota</taxon>
        <taxon>Metazoa</taxon>
        <taxon>Chordata</taxon>
        <taxon>Craniata</taxon>
        <taxon>Vertebrata</taxon>
        <taxon>Euteleostomi</taxon>
        <taxon>Actinopterygii</taxon>
        <taxon>Neopterygii</taxon>
        <taxon>Teleostei</taxon>
        <taxon>Neoteleostei</taxon>
        <taxon>Acanthomorphata</taxon>
        <taxon>Eupercaria</taxon>
        <taxon>Perciformes</taxon>
        <taxon>Cottioidei</taxon>
        <taxon>Cottales</taxon>
        <taxon>Liparidae</taxon>
        <taxon>Liparis</taxon>
    </lineage>
</organism>
<evidence type="ECO:0000256" key="1">
    <source>
        <dbReference type="SAM" id="MobiDB-lite"/>
    </source>
</evidence>
<accession>A0A4Z2JAM9</accession>
<feature type="region of interest" description="Disordered" evidence="1">
    <location>
        <begin position="1"/>
        <end position="30"/>
    </location>
</feature>